<feature type="transmembrane region" description="Helical" evidence="1">
    <location>
        <begin position="110"/>
        <end position="134"/>
    </location>
</feature>
<accession>N1UZ46</accession>
<organism evidence="2 3">
    <name type="scientific">Arthrobacter crystallopoietes BAB-32</name>
    <dbReference type="NCBI Taxonomy" id="1246476"/>
    <lineage>
        <taxon>Bacteria</taxon>
        <taxon>Bacillati</taxon>
        <taxon>Actinomycetota</taxon>
        <taxon>Actinomycetes</taxon>
        <taxon>Micrococcales</taxon>
        <taxon>Micrococcaceae</taxon>
        <taxon>Crystallibacter</taxon>
    </lineage>
</organism>
<proteinExistence type="predicted"/>
<name>N1UZ46_9MICC</name>
<gene>
    <name evidence="2" type="ORF">D477_016930</name>
</gene>
<keyword evidence="1" id="KW-0812">Transmembrane</keyword>
<keyword evidence="1" id="KW-0472">Membrane</keyword>
<dbReference type="AlphaFoldDB" id="N1UZ46"/>
<evidence type="ECO:0000313" key="3">
    <source>
        <dbReference type="Proteomes" id="UP000010729"/>
    </source>
</evidence>
<evidence type="ECO:0000256" key="1">
    <source>
        <dbReference type="SAM" id="Phobius"/>
    </source>
</evidence>
<protein>
    <submittedName>
        <fullName evidence="2">Uncharacterized protein</fullName>
    </submittedName>
</protein>
<reference evidence="2 3" key="1">
    <citation type="journal article" date="2013" name="Genome Announc.">
        <title>Draft Genome Sequence of Arthrobacter crystallopoietes Strain BAB-32, Revealing Genes for Bioremediation.</title>
        <authorList>
            <person name="Joshi M.N."/>
            <person name="Pandit A.S."/>
            <person name="Sharma A."/>
            <person name="Pandya R.V."/>
            <person name="Desai S.M."/>
            <person name="Saxena A.K."/>
            <person name="Bagatharia S.B."/>
        </authorList>
    </citation>
    <scope>NUCLEOTIDE SEQUENCE [LARGE SCALE GENOMIC DNA]</scope>
    <source>
        <strain evidence="2 3">BAB-32</strain>
    </source>
</reference>
<feature type="transmembrane region" description="Helical" evidence="1">
    <location>
        <begin position="76"/>
        <end position="98"/>
    </location>
</feature>
<dbReference type="EMBL" id="ANPE02000204">
    <property type="protein sequence ID" value="EMY33069.1"/>
    <property type="molecule type" value="Genomic_DNA"/>
</dbReference>
<keyword evidence="3" id="KW-1185">Reference proteome</keyword>
<dbReference type="Proteomes" id="UP000010729">
    <property type="component" value="Unassembled WGS sequence"/>
</dbReference>
<keyword evidence="1" id="KW-1133">Transmembrane helix</keyword>
<evidence type="ECO:0000313" key="2">
    <source>
        <dbReference type="EMBL" id="EMY33069.1"/>
    </source>
</evidence>
<comment type="caution">
    <text evidence="2">The sequence shown here is derived from an EMBL/GenBank/DDBJ whole genome shotgun (WGS) entry which is preliminary data.</text>
</comment>
<sequence length="267" mass="25978">MPYGTLRVPLSMPTFFPAGLRTGATAASLTITRAFSPTPEPVVAPAAASGFGALLPAPVTALTTAALTRGFIPPAVAAFTAGALFATLVAGLEVVAAATSISWPPVLGRAAAVTTFTAATLATFAAPAVTALAAPPLNTFAAPAITTLTAPTLAGLTVEARTVVVTPRPALAEAAFLPVLAGPLVALAPGPVAARLTAGVARTAEWATLASAASATRLARAGSLPAAASRATAAETAPAGTALIVPSIMSTEFSHAGAPLSAAGNSW</sequence>